<feature type="transmembrane region" description="Helical" evidence="24">
    <location>
        <begin position="532"/>
        <end position="555"/>
    </location>
</feature>
<comment type="similarity">
    <text evidence="21">In the C-terminal section; belongs to the PNT beta subunit family.</text>
</comment>
<keyword evidence="16" id="KW-0520">NAD</keyword>
<evidence type="ECO:0000259" key="26">
    <source>
        <dbReference type="SMART" id="SM01003"/>
    </source>
</evidence>
<protein>
    <recommendedName>
        <fullName evidence="22">NAD(P) transhydrogenase, mitochondrial</fullName>
        <ecNumber evidence="5">7.1.1.1</ecNumber>
    </recommendedName>
    <alternativeName>
        <fullName evidence="23">Nicotinamide nucleotide transhydrogenase</fullName>
    </alternativeName>
</protein>
<evidence type="ECO:0000256" key="2">
    <source>
        <dbReference type="ARBA" id="ARBA00004429"/>
    </source>
</evidence>
<dbReference type="InterPro" id="IPR007886">
    <property type="entry name" value="AlaDH/PNT_N"/>
</dbReference>
<feature type="transmembrane region" description="Helical" evidence="24">
    <location>
        <begin position="624"/>
        <end position="641"/>
    </location>
</feature>
<feature type="transmembrane region" description="Helical" evidence="24">
    <location>
        <begin position="754"/>
        <end position="772"/>
    </location>
</feature>
<dbReference type="GO" id="GO:0006740">
    <property type="term" value="P:NADPH regeneration"/>
    <property type="evidence" value="ECO:0007669"/>
    <property type="project" value="TreeGrafter"/>
</dbReference>
<dbReference type="Gene3D" id="3.40.50.1220">
    <property type="entry name" value="TPP-binding domain"/>
    <property type="match status" value="1"/>
</dbReference>
<evidence type="ECO:0000256" key="1">
    <source>
        <dbReference type="ARBA" id="ARBA00004292"/>
    </source>
</evidence>
<keyword evidence="18 24" id="KW-0472">Membrane</keyword>
<dbReference type="InterPro" id="IPR007698">
    <property type="entry name" value="AlaDH/PNT_NAD(H)-bd"/>
</dbReference>
<dbReference type="CDD" id="cd05304">
    <property type="entry name" value="Rubrum_tdh"/>
    <property type="match status" value="1"/>
</dbReference>
<keyword evidence="12" id="KW-0809">Transit peptide</keyword>
<dbReference type="InterPro" id="IPR026255">
    <property type="entry name" value="NADP_transhyd_a"/>
</dbReference>
<evidence type="ECO:0000256" key="16">
    <source>
        <dbReference type="ARBA" id="ARBA00023027"/>
    </source>
</evidence>
<evidence type="ECO:0000256" key="6">
    <source>
        <dbReference type="ARBA" id="ARBA00022475"/>
    </source>
</evidence>
<accession>A0A8S9ZVJ2</accession>
<evidence type="ECO:0000256" key="24">
    <source>
        <dbReference type="SAM" id="Phobius"/>
    </source>
</evidence>
<dbReference type="PANTHER" id="PTHR10160">
    <property type="entry name" value="NAD(P) TRANSHYDROGENASE"/>
    <property type="match status" value="1"/>
</dbReference>
<feature type="transmembrane region" description="Helical" evidence="24">
    <location>
        <begin position="710"/>
        <end position="733"/>
    </location>
</feature>
<evidence type="ECO:0000256" key="13">
    <source>
        <dbReference type="ARBA" id="ARBA00022967"/>
    </source>
</evidence>
<keyword evidence="10" id="KW-0999">Mitochondrion inner membrane</keyword>
<keyword evidence="14 24" id="KW-1133">Transmembrane helix</keyword>
<proteinExistence type="inferred from homology"/>
<evidence type="ECO:0000256" key="20">
    <source>
        <dbReference type="ARBA" id="ARBA00054910"/>
    </source>
</evidence>
<feature type="transmembrane region" description="Helical" evidence="24">
    <location>
        <begin position="593"/>
        <end position="612"/>
    </location>
</feature>
<evidence type="ECO:0000256" key="19">
    <source>
        <dbReference type="ARBA" id="ARBA00048202"/>
    </source>
</evidence>
<dbReference type="OrthoDB" id="37244at2759"/>
<dbReference type="Gene3D" id="3.40.50.720">
    <property type="entry name" value="NAD(P)-binding Rossmann-like Domain"/>
    <property type="match status" value="2"/>
</dbReference>
<dbReference type="AlphaFoldDB" id="A0A8S9ZVJ2"/>
<feature type="transmembrane region" description="Helical" evidence="24">
    <location>
        <begin position="832"/>
        <end position="852"/>
    </location>
</feature>
<dbReference type="InterPro" id="IPR034300">
    <property type="entry name" value="PNTB-like"/>
</dbReference>
<dbReference type="SUPFAM" id="SSF51735">
    <property type="entry name" value="NAD(P)-binding Rossmann-fold domains"/>
    <property type="match status" value="1"/>
</dbReference>
<evidence type="ECO:0000256" key="10">
    <source>
        <dbReference type="ARBA" id="ARBA00022792"/>
    </source>
</evidence>
<evidence type="ECO:0000256" key="22">
    <source>
        <dbReference type="ARBA" id="ARBA00074145"/>
    </source>
</evidence>
<keyword evidence="13" id="KW-1278">Translocase</keyword>
<evidence type="ECO:0000256" key="9">
    <source>
        <dbReference type="ARBA" id="ARBA00022741"/>
    </source>
</evidence>
<keyword evidence="11" id="KW-0521">NADP</keyword>
<feature type="transmembrane region" description="Helical" evidence="24">
    <location>
        <begin position="677"/>
        <end position="698"/>
    </location>
</feature>
<dbReference type="FunFam" id="3.40.50.1220:FF:000002">
    <property type="entry name" value="NAD(P) transhydrogenase subunit beta"/>
    <property type="match status" value="1"/>
</dbReference>
<evidence type="ECO:0000256" key="17">
    <source>
        <dbReference type="ARBA" id="ARBA00023128"/>
    </source>
</evidence>
<dbReference type="GO" id="GO:0005886">
    <property type="term" value="C:plasma membrane"/>
    <property type="evidence" value="ECO:0007669"/>
    <property type="project" value="UniProtKB-SubCell"/>
</dbReference>
<name>A0A8S9ZVJ2_9BILA</name>
<evidence type="ECO:0000256" key="21">
    <source>
        <dbReference type="ARBA" id="ARBA00061558"/>
    </source>
</evidence>
<dbReference type="GO" id="GO:0050661">
    <property type="term" value="F:NADP binding"/>
    <property type="evidence" value="ECO:0007669"/>
    <property type="project" value="TreeGrafter"/>
</dbReference>
<evidence type="ECO:0000256" key="23">
    <source>
        <dbReference type="ARBA" id="ARBA00079255"/>
    </source>
</evidence>
<evidence type="ECO:0000256" key="14">
    <source>
        <dbReference type="ARBA" id="ARBA00022989"/>
    </source>
</evidence>
<dbReference type="InterPro" id="IPR036291">
    <property type="entry name" value="NAD(P)-bd_dom_sf"/>
</dbReference>
<dbReference type="NCBIfam" id="NF006942">
    <property type="entry name" value="PRK09424.1"/>
    <property type="match status" value="1"/>
</dbReference>
<evidence type="ECO:0000256" key="3">
    <source>
        <dbReference type="ARBA" id="ARBA00005624"/>
    </source>
</evidence>
<evidence type="ECO:0000256" key="4">
    <source>
        <dbReference type="ARBA" id="ARBA00011738"/>
    </source>
</evidence>
<comment type="function">
    <text evidence="20">The transhydrogenation between NADH and NADP is coupled to respiration and ATP hydrolysis and functions as a proton pump across the membrane. May play a role in reactive oxygen species (ROS) detoxification in the adrenal gland.</text>
</comment>
<feature type="domain" description="Alanine dehydrogenase/pyridine nucleotide transhydrogenase N-terminal" evidence="26">
    <location>
        <begin position="49"/>
        <end position="182"/>
    </location>
</feature>
<evidence type="ECO:0000256" key="18">
    <source>
        <dbReference type="ARBA" id="ARBA00023136"/>
    </source>
</evidence>
<keyword evidence="28" id="KW-1185">Reference proteome</keyword>
<evidence type="ECO:0000256" key="7">
    <source>
        <dbReference type="ARBA" id="ARBA00022519"/>
    </source>
</evidence>
<feature type="domain" description="Alanine dehydrogenase/pyridine nucleotide transhydrogenase NAD(H)-binding" evidence="25">
    <location>
        <begin position="191"/>
        <end position="356"/>
    </location>
</feature>
<dbReference type="SMART" id="SM01003">
    <property type="entry name" value="AlaDh_PNT_N"/>
    <property type="match status" value="1"/>
</dbReference>
<dbReference type="FunFam" id="3.40.50.720:FF:000028">
    <property type="entry name" value="NAD(P) transhydrogenase subunit alpha"/>
    <property type="match status" value="1"/>
</dbReference>
<feature type="transmembrane region" description="Helical" evidence="24">
    <location>
        <begin position="647"/>
        <end position="665"/>
    </location>
</feature>
<evidence type="ECO:0000259" key="25">
    <source>
        <dbReference type="SMART" id="SM01002"/>
    </source>
</evidence>
<dbReference type="EMBL" id="JABEBT010000022">
    <property type="protein sequence ID" value="KAF7637163.1"/>
    <property type="molecule type" value="Genomic_DNA"/>
</dbReference>
<evidence type="ECO:0000313" key="28">
    <source>
        <dbReference type="Proteomes" id="UP000605970"/>
    </source>
</evidence>
<dbReference type="Pfam" id="PF02233">
    <property type="entry name" value="PNTB"/>
    <property type="match status" value="1"/>
</dbReference>
<dbReference type="Pfam" id="PF12769">
    <property type="entry name" value="PNTB_4TM"/>
    <property type="match status" value="1"/>
</dbReference>
<keyword evidence="17" id="KW-0496">Mitochondrion</keyword>
<comment type="catalytic activity">
    <reaction evidence="19">
        <text>NAD(+) + NADPH + H(+)(in) = NADH + NADP(+) + H(+)(out)</text>
        <dbReference type="Rhea" id="RHEA:47992"/>
        <dbReference type="ChEBI" id="CHEBI:15378"/>
        <dbReference type="ChEBI" id="CHEBI:57540"/>
        <dbReference type="ChEBI" id="CHEBI:57783"/>
        <dbReference type="ChEBI" id="CHEBI:57945"/>
        <dbReference type="ChEBI" id="CHEBI:58349"/>
        <dbReference type="EC" id="7.1.1.1"/>
    </reaction>
</comment>
<keyword evidence="7" id="KW-0997">Cell inner membrane</keyword>
<gene>
    <name evidence="27" type="ORF">Mgra_00003334</name>
</gene>
<dbReference type="EC" id="7.1.1.1" evidence="5"/>
<dbReference type="Proteomes" id="UP000605970">
    <property type="component" value="Unassembled WGS sequence"/>
</dbReference>
<dbReference type="SMART" id="SM01002">
    <property type="entry name" value="AlaDh_PNT_C"/>
    <property type="match status" value="1"/>
</dbReference>
<feature type="transmembrane region" description="Helical" evidence="24">
    <location>
        <begin position="567"/>
        <end position="587"/>
    </location>
</feature>
<evidence type="ECO:0000256" key="11">
    <source>
        <dbReference type="ARBA" id="ARBA00022857"/>
    </source>
</evidence>
<reference evidence="27" key="1">
    <citation type="journal article" date="2020" name="Ecol. Evol.">
        <title>Genome structure and content of the rice root-knot nematode (Meloidogyne graminicola).</title>
        <authorList>
            <person name="Phan N.T."/>
            <person name="Danchin E.G.J."/>
            <person name="Klopp C."/>
            <person name="Perfus-Barbeoch L."/>
            <person name="Kozlowski D.K."/>
            <person name="Koutsovoulos G.D."/>
            <person name="Lopez-Roques C."/>
            <person name="Bouchez O."/>
            <person name="Zahm M."/>
            <person name="Besnard G."/>
            <person name="Bellafiore S."/>
        </authorList>
    </citation>
    <scope>NUCLEOTIDE SEQUENCE</scope>
    <source>
        <strain evidence="27">VN-18</strain>
    </source>
</reference>
<dbReference type="SUPFAM" id="SSF52467">
    <property type="entry name" value="DHS-like NAD/FAD-binding domain"/>
    <property type="match status" value="1"/>
</dbReference>
<dbReference type="InterPro" id="IPR029035">
    <property type="entry name" value="DHS-like_NAD/FAD-binding_dom"/>
</dbReference>
<keyword evidence="9" id="KW-0547">Nucleotide-binding</keyword>
<comment type="similarity">
    <text evidence="3">In the N-terminal section; belongs to the AlaDH/PNT family.</text>
</comment>
<evidence type="ECO:0000256" key="5">
    <source>
        <dbReference type="ARBA" id="ARBA00012943"/>
    </source>
</evidence>
<dbReference type="NCBIfam" id="TIGR00561">
    <property type="entry name" value="pntA"/>
    <property type="match status" value="1"/>
</dbReference>
<dbReference type="Pfam" id="PF05222">
    <property type="entry name" value="AlaDh_PNT_N"/>
    <property type="match status" value="1"/>
</dbReference>
<dbReference type="GO" id="GO:0008750">
    <property type="term" value="F:proton-translocating NAD(P)+ transhydrogenase activity"/>
    <property type="evidence" value="ECO:0007669"/>
    <property type="project" value="UniProtKB-EC"/>
</dbReference>
<evidence type="ECO:0000256" key="8">
    <source>
        <dbReference type="ARBA" id="ARBA00022692"/>
    </source>
</evidence>
<dbReference type="InterPro" id="IPR024605">
    <property type="entry name" value="NADP_transhyd_a_C"/>
</dbReference>
<organism evidence="27 28">
    <name type="scientific">Meloidogyne graminicola</name>
    <dbReference type="NCBI Taxonomy" id="189291"/>
    <lineage>
        <taxon>Eukaryota</taxon>
        <taxon>Metazoa</taxon>
        <taxon>Ecdysozoa</taxon>
        <taxon>Nematoda</taxon>
        <taxon>Chromadorea</taxon>
        <taxon>Rhabditida</taxon>
        <taxon>Tylenchina</taxon>
        <taxon>Tylenchomorpha</taxon>
        <taxon>Tylenchoidea</taxon>
        <taxon>Meloidogynidae</taxon>
        <taxon>Meloidogyninae</taxon>
        <taxon>Meloidogyne</taxon>
    </lineage>
</organism>
<sequence>MLLYIYRLFPYSFVKRTHYYKSCLLQTRCFSEIKEKSSEKLSHNGMVVSALKEINPEEHRVSLTPLAATTLLKRGINVKVERGAGLLSSISDEEFAKAGAKIVEKQEATAADVLLKVRCPEAEEVSFFRPNSTLISFIFPENNKVVLDVLAKRKMTVFAMDKIPRISRAQSFDALSSMANIAGYKAVVEAANNYGKFFAGQITAAGKILPAKVLVVGGGVAGLSAIATAKNLGAIVRGFDTRAAVKEQIQSLGAEFLEVKLKESGEGAGGYAKEMSPEFIAAEMELFRQQCRDVDIIISTAAIPGKKAPILFNKEMVSLMKPGSVIVDLAAESGGNFETTRPGEVYTNENGVLHIGYKQMPNRLPGQSSALYANNITKFLLSIGDQKENFFIDLNDEVVRVSIILHNGTLLWPPPVIAQPSPTLPKSIVELEAIKPEEESHFIKNLKKASLYAGAIGSANLLGYVSPNLAFTQTITTFSLAGIVGYHTVWGVTPALHSPLMSVTNAVSGITAAGALHLMGGGLVPQNSAQALALGAAFVSSINIGGGFTITKRMLDMFKRPNDPPEYNYLFGIPAVVLLGSYSHGMLYGFEQIHGVAALTSSLCCVGAISGLSSQNSARLGNSLGMIGVAGAVCTTLGHLHPDPQTLVQMCTAISSGSLIGAIIAGKIKVTDLPQLVALFHSFVGIAATSTCVANYLTEYSNFLTNPEGAAALKTCLFLGAYIGGVTFTGSLMAYGKLQGILASAPTLLPARNVLNSSLLLANLVALGVYLGTNDLTLGLSMLGTTSLLSSIMGVTLTMAIGGADMPVVITVLNSYSGWALCAEGLMLNNNLLTIVGALIGSSGAILSHIMCKAMNRSLINVILGGVGTKSRKSGPAQQITGTAQFTDVDQAAEMVKDAKKIIIVPGYGLCAAQAQYPIAELAKLLNSRGTQVRFAIHPVAGRMPGQLNVLLAEAGVPYDIVEEMDEINNDFLDTDLVLVIGANDTVNRAAEEDPSSSIAGMPVLKVWKSNQVIVMKRTMGVGYAAVDNPIFFDPNTHMLLGDAKTVCDKLLAKVKEGA</sequence>
<dbReference type="Pfam" id="PF01262">
    <property type="entry name" value="AlaDh_PNT_C"/>
    <property type="match status" value="1"/>
</dbReference>
<keyword evidence="6" id="KW-1003">Cell membrane</keyword>
<evidence type="ECO:0000313" key="27">
    <source>
        <dbReference type="EMBL" id="KAF7637163.1"/>
    </source>
</evidence>
<evidence type="ECO:0000256" key="12">
    <source>
        <dbReference type="ARBA" id="ARBA00022946"/>
    </source>
</evidence>
<comment type="subunit">
    <text evidence="4">Homodimer.</text>
</comment>
<comment type="caution">
    <text evidence="27">The sequence shown here is derived from an EMBL/GenBank/DDBJ whole genome shotgun (WGS) entry which is preliminary data.</text>
</comment>
<dbReference type="SUPFAM" id="SSF52283">
    <property type="entry name" value="Formate/glycerate dehydrogenase catalytic domain-like"/>
    <property type="match status" value="1"/>
</dbReference>
<evidence type="ECO:0000256" key="15">
    <source>
        <dbReference type="ARBA" id="ARBA00022990"/>
    </source>
</evidence>
<dbReference type="GO" id="GO:0005743">
    <property type="term" value="C:mitochondrial inner membrane"/>
    <property type="evidence" value="ECO:0007669"/>
    <property type="project" value="UniProtKB-SubCell"/>
</dbReference>
<dbReference type="PANTHER" id="PTHR10160:SF19">
    <property type="entry name" value="PROTON-TRANSLOCATING NAD(P)(+) TRANSHYDROGENASE"/>
    <property type="match status" value="1"/>
</dbReference>
<keyword evidence="8 24" id="KW-0812">Transmembrane</keyword>
<comment type="subcellular location">
    <subcellularLocation>
        <location evidence="2">Cell inner membrane</location>
        <topology evidence="2">Multi-pass membrane protein</topology>
    </subcellularLocation>
    <subcellularLocation>
        <location evidence="1">Mitochondrion inner membrane</location>
        <topology evidence="1">Multi-pass membrane protein</topology>
        <orientation evidence="1">Matrix side</orientation>
    </subcellularLocation>
</comment>
<keyword evidence="15" id="KW-0007">Acetylation</keyword>